<dbReference type="EMBL" id="ABYJ02000098">
    <property type="protein sequence ID" value="EEV01004.1"/>
    <property type="molecule type" value="Genomic_DNA"/>
</dbReference>
<sequence length="55" mass="6570">MISFMLKDYNVLNVILAHLPQNKKCHTIRCDTFLPVFVYDLFLRLLPVFQAIRFL</sequence>
<dbReference type="HOGENOM" id="CLU_3029607_0_0_9"/>
<reference evidence="1 2" key="1">
    <citation type="submission" date="2009-08" db="EMBL/GenBank/DDBJ databases">
        <authorList>
            <person name="Weinstock G."/>
            <person name="Sodergren E."/>
            <person name="Clifton S."/>
            <person name="Fulton L."/>
            <person name="Fulton B."/>
            <person name="Courtney L."/>
            <person name="Fronick C."/>
            <person name="Harrison M."/>
            <person name="Strong C."/>
            <person name="Farmer C."/>
            <person name="Delahaunty K."/>
            <person name="Markovic C."/>
            <person name="Hall O."/>
            <person name="Minx P."/>
            <person name="Tomlinson C."/>
            <person name="Mitreva M."/>
            <person name="Nelson J."/>
            <person name="Hou S."/>
            <person name="Wollam A."/>
            <person name="Pepin K.H."/>
            <person name="Johnson M."/>
            <person name="Bhonagiri V."/>
            <person name="Nash W.E."/>
            <person name="Warren W."/>
            <person name="Chinwalla A."/>
            <person name="Mardis E.R."/>
            <person name="Wilson R.K."/>
        </authorList>
    </citation>
    <scope>NUCLEOTIDE SEQUENCE [LARGE SCALE GENOMIC DNA]</scope>
    <source>
        <strain evidence="1 2">L1-82</strain>
    </source>
</reference>
<dbReference type="Proteomes" id="UP000004828">
    <property type="component" value="Unassembled WGS sequence"/>
</dbReference>
<organism evidence="1 2">
    <name type="scientific">Roseburia intestinalis L1-82</name>
    <dbReference type="NCBI Taxonomy" id="536231"/>
    <lineage>
        <taxon>Bacteria</taxon>
        <taxon>Bacillati</taxon>
        <taxon>Bacillota</taxon>
        <taxon>Clostridia</taxon>
        <taxon>Lachnospirales</taxon>
        <taxon>Lachnospiraceae</taxon>
        <taxon>Roseburia</taxon>
    </lineage>
</organism>
<dbReference type="AlphaFoldDB" id="C7GAZ9"/>
<name>C7GAZ9_9FIRM</name>
<gene>
    <name evidence="1" type="ORF">ROSINTL182_07083</name>
</gene>
<protein>
    <submittedName>
        <fullName evidence="1">Uncharacterized protein</fullName>
    </submittedName>
</protein>
<comment type="caution">
    <text evidence="1">The sequence shown here is derived from an EMBL/GenBank/DDBJ whole genome shotgun (WGS) entry which is preliminary data.</text>
</comment>
<evidence type="ECO:0000313" key="1">
    <source>
        <dbReference type="EMBL" id="EEV01004.1"/>
    </source>
</evidence>
<accession>C7GAZ9</accession>
<evidence type="ECO:0000313" key="2">
    <source>
        <dbReference type="Proteomes" id="UP000004828"/>
    </source>
</evidence>
<proteinExistence type="predicted"/>